<dbReference type="InterPro" id="IPR003439">
    <property type="entry name" value="ABC_transporter-like_ATP-bd"/>
</dbReference>
<evidence type="ECO:0000259" key="9">
    <source>
        <dbReference type="PROSITE" id="PS50893"/>
    </source>
</evidence>
<evidence type="ECO:0000256" key="2">
    <source>
        <dbReference type="ARBA" id="ARBA00022475"/>
    </source>
</evidence>
<name>A0ABR5IDU4_9ACTN</name>
<protein>
    <recommendedName>
        <fullName evidence="9">ABC transporter domain-containing protein</fullName>
    </recommendedName>
</protein>
<gene>
    <name evidence="10" type="ORF">ABW18_06285</name>
</gene>
<evidence type="ECO:0000256" key="4">
    <source>
        <dbReference type="ARBA" id="ARBA00022741"/>
    </source>
</evidence>
<accession>A0ABR5IDU4</accession>
<dbReference type="PROSITE" id="PS50893">
    <property type="entry name" value="ABC_TRANSPORTER_2"/>
    <property type="match status" value="1"/>
</dbReference>
<sequence length="340" mass="36777">MDSIRVAYGDHVALDEVSFVVPHGSITAVVGPSGCGKSTLLRAICGLEPIRSGRIEIDGQEVSSASRHAPPERRRMGLVPQEGALFEHLSVAGNIGFGLGPWWRRVPGRRDRINELLSVTGLTDLADRSPTTLSGGQRQRVALARALAPRPVVIGLDEPFSALDADLRARLQSHVRRALLSENATGLLVTHDREEALAMADHIVVLIDGRVRQDAAPQTVYVEPADLDVARLFGDLADLAATASGSVAATRVGPMELRREHHGDGRVLIRPDDLHVVDDDDAPAAVVDDVRFRGRDIVISATTPHGDPILVSGSATIEFPMRGQRIRYRQQAPLHFLPSR</sequence>
<feature type="domain" description="ABC transporter" evidence="9">
    <location>
        <begin position="1"/>
        <end position="233"/>
    </location>
</feature>
<dbReference type="CDD" id="cd03259">
    <property type="entry name" value="ABC_Carb_Solutes_like"/>
    <property type="match status" value="1"/>
</dbReference>
<dbReference type="PANTHER" id="PTHR42781">
    <property type="entry name" value="SPERMIDINE/PUTRESCINE IMPORT ATP-BINDING PROTEIN POTA"/>
    <property type="match status" value="1"/>
</dbReference>
<dbReference type="Proteomes" id="UP000037247">
    <property type="component" value="Unassembled WGS sequence"/>
</dbReference>
<dbReference type="EMBL" id="LDTZ01000015">
    <property type="protein sequence ID" value="KNA91825.1"/>
    <property type="molecule type" value="Genomic_DNA"/>
</dbReference>
<comment type="caution">
    <text evidence="10">The sequence shown here is derived from an EMBL/GenBank/DDBJ whole genome shotgun (WGS) entry which is preliminary data.</text>
</comment>
<evidence type="ECO:0000256" key="6">
    <source>
        <dbReference type="ARBA" id="ARBA00023004"/>
    </source>
</evidence>
<dbReference type="PANTHER" id="PTHR42781:SF4">
    <property type="entry name" value="SPERMIDINE_PUTRESCINE IMPORT ATP-BINDING PROTEIN POTA"/>
    <property type="match status" value="1"/>
</dbReference>
<dbReference type="InterPro" id="IPR017871">
    <property type="entry name" value="ABC_transporter-like_CS"/>
</dbReference>
<dbReference type="RefSeq" id="WP_049698167.1">
    <property type="nucleotide sequence ID" value="NZ_LDTZ01000015.1"/>
</dbReference>
<dbReference type="InterPro" id="IPR015853">
    <property type="entry name" value="ABC_transpr_FbpC"/>
</dbReference>
<keyword evidence="5" id="KW-0067">ATP-binding</keyword>
<evidence type="ECO:0000313" key="10">
    <source>
        <dbReference type="EMBL" id="KNA91825.1"/>
    </source>
</evidence>
<keyword evidence="11" id="KW-1185">Reference proteome</keyword>
<evidence type="ECO:0000256" key="5">
    <source>
        <dbReference type="ARBA" id="ARBA00022840"/>
    </source>
</evidence>
<keyword evidence="6" id="KW-0408">Iron</keyword>
<dbReference type="Pfam" id="PF08402">
    <property type="entry name" value="TOBE_2"/>
    <property type="match status" value="1"/>
</dbReference>
<keyword evidence="8" id="KW-0472">Membrane</keyword>
<proteinExistence type="predicted"/>
<reference evidence="10 11" key="1">
    <citation type="submission" date="2015-05" db="EMBL/GenBank/DDBJ databases">
        <title>Draft genome sequence of the bacterium Gordonia jacobaea a new member of the Gordonia genus.</title>
        <authorList>
            <person name="Jimenez-Galisteo G."/>
            <person name="Dominguez A."/>
            <person name="Munoz E."/>
            <person name="Vinas M."/>
        </authorList>
    </citation>
    <scope>NUCLEOTIDE SEQUENCE [LARGE SCALE GENOMIC DNA]</scope>
    <source>
        <strain evidence="11">mv1</strain>
    </source>
</reference>
<dbReference type="InterPro" id="IPR013611">
    <property type="entry name" value="Transp-assoc_OB_typ2"/>
</dbReference>
<dbReference type="Gene3D" id="3.40.50.300">
    <property type="entry name" value="P-loop containing nucleotide triphosphate hydrolases"/>
    <property type="match status" value="1"/>
</dbReference>
<keyword evidence="3" id="KW-0410">Iron transport</keyword>
<evidence type="ECO:0000256" key="3">
    <source>
        <dbReference type="ARBA" id="ARBA00022496"/>
    </source>
</evidence>
<dbReference type="SUPFAM" id="SSF52540">
    <property type="entry name" value="P-loop containing nucleoside triphosphate hydrolases"/>
    <property type="match status" value="1"/>
</dbReference>
<keyword evidence="4" id="KW-0547">Nucleotide-binding</keyword>
<keyword evidence="7" id="KW-0406">Ion transport</keyword>
<evidence type="ECO:0000256" key="7">
    <source>
        <dbReference type="ARBA" id="ARBA00023065"/>
    </source>
</evidence>
<dbReference type="PROSITE" id="PS00211">
    <property type="entry name" value="ABC_TRANSPORTER_1"/>
    <property type="match status" value="1"/>
</dbReference>
<keyword evidence="2" id="KW-1003">Cell membrane</keyword>
<dbReference type="SMART" id="SM00382">
    <property type="entry name" value="AAA"/>
    <property type="match status" value="1"/>
</dbReference>
<evidence type="ECO:0000313" key="11">
    <source>
        <dbReference type="Proteomes" id="UP000037247"/>
    </source>
</evidence>
<dbReference type="InterPro" id="IPR027417">
    <property type="entry name" value="P-loop_NTPase"/>
</dbReference>
<evidence type="ECO:0000256" key="1">
    <source>
        <dbReference type="ARBA" id="ARBA00022448"/>
    </source>
</evidence>
<dbReference type="InterPro" id="IPR050093">
    <property type="entry name" value="ABC_SmlMolc_Importer"/>
</dbReference>
<keyword evidence="1" id="KW-0813">Transport</keyword>
<dbReference type="InterPro" id="IPR003593">
    <property type="entry name" value="AAA+_ATPase"/>
</dbReference>
<evidence type="ECO:0000256" key="8">
    <source>
        <dbReference type="ARBA" id="ARBA00023136"/>
    </source>
</evidence>
<organism evidence="10 11">
    <name type="scientific">Gordonia jacobaea</name>
    <dbReference type="NCBI Taxonomy" id="122202"/>
    <lineage>
        <taxon>Bacteria</taxon>
        <taxon>Bacillati</taxon>
        <taxon>Actinomycetota</taxon>
        <taxon>Actinomycetes</taxon>
        <taxon>Mycobacteriales</taxon>
        <taxon>Gordoniaceae</taxon>
        <taxon>Gordonia</taxon>
    </lineage>
</organism>
<dbReference type="Pfam" id="PF00005">
    <property type="entry name" value="ABC_tran"/>
    <property type="match status" value="1"/>
</dbReference>